<gene>
    <name evidence="3" type="ORF">ANN_09385</name>
</gene>
<dbReference type="InterPro" id="IPR013098">
    <property type="entry name" value="Ig_I-set"/>
</dbReference>
<dbReference type="Pfam" id="PF07679">
    <property type="entry name" value="I-set"/>
    <property type="match status" value="1"/>
</dbReference>
<dbReference type="Gene3D" id="2.60.40.10">
    <property type="entry name" value="Immunoglobulins"/>
    <property type="match status" value="1"/>
</dbReference>
<evidence type="ECO:0000313" key="3">
    <source>
        <dbReference type="EMBL" id="KAJ4447379.1"/>
    </source>
</evidence>
<dbReference type="InterPro" id="IPR036179">
    <property type="entry name" value="Ig-like_dom_sf"/>
</dbReference>
<reference evidence="3 4" key="1">
    <citation type="journal article" date="2022" name="Allergy">
        <title>Genome assembly and annotation of Periplaneta americana reveal a comprehensive cockroach allergen profile.</title>
        <authorList>
            <person name="Wang L."/>
            <person name="Xiong Q."/>
            <person name="Saelim N."/>
            <person name="Wang L."/>
            <person name="Nong W."/>
            <person name="Wan A.T."/>
            <person name="Shi M."/>
            <person name="Liu X."/>
            <person name="Cao Q."/>
            <person name="Hui J.H.L."/>
            <person name="Sookrung N."/>
            <person name="Leung T.F."/>
            <person name="Tungtrongchitr A."/>
            <person name="Tsui S.K.W."/>
        </authorList>
    </citation>
    <scope>NUCLEOTIDE SEQUENCE [LARGE SCALE GENOMIC DNA]</scope>
    <source>
        <strain evidence="3">PWHHKU_190912</strain>
    </source>
</reference>
<dbReference type="PANTHER" id="PTHR45080">
    <property type="entry name" value="CONTACTIN 5"/>
    <property type="match status" value="1"/>
</dbReference>
<dbReference type="Proteomes" id="UP001148838">
    <property type="component" value="Unassembled WGS sequence"/>
</dbReference>
<dbReference type="EMBL" id="JAJSOF020000005">
    <property type="protein sequence ID" value="KAJ4447379.1"/>
    <property type="molecule type" value="Genomic_DNA"/>
</dbReference>
<dbReference type="PROSITE" id="PS50835">
    <property type="entry name" value="IG_LIKE"/>
    <property type="match status" value="1"/>
</dbReference>
<dbReference type="InterPro" id="IPR050958">
    <property type="entry name" value="Cell_Adh-Cytoskel_Orgn"/>
</dbReference>
<dbReference type="SUPFAM" id="SSF48726">
    <property type="entry name" value="Immunoglobulin"/>
    <property type="match status" value="1"/>
</dbReference>
<keyword evidence="4" id="KW-1185">Reference proteome</keyword>
<dbReference type="CDD" id="cd00096">
    <property type="entry name" value="Ig"/>
    <property type="match status" value="1"/>
</dbReference>
<dbReference type="InterPro" id="IPR007110">
    <property type="entry name" value="Ig-like_dom"/>
</dbReference>
<comment type="caution">
    <text evidence="3">The sequence shown here is derived from an EMBL/GenBank/DDBJ whole genome shotgun (WGS) entry which is preliminary data.</text>
</comment>
<feature type="domain" description="Ig-like" evidence="2">
    <location>
        <begin position="111"/>
        <end position="195"/>
    </location>
</feature>
<dbReference type="Gene3D" id="3.30.420.10">
    <property type="entry name" value="Ribonuclease H-like superfamily/Ribonuclease H"/>
    <property type="match status" value="1"/>
</dbReference>
<dbReference type="InterPro" id="IPR013783">
    <property type="entry name" value="Ig-like_fold"/>
</dbReference>
<protein>
    <recommendedName>
        <fullName evidence="2">Ig-like domain-containing protein</fullName>
    </recommendedName>
</protein>
<accession>A0ABQ8TP47</accession>
<sequence length="225" mass="25939">MRPAWDSHSEGPWFDSRTDQPHYDFPWFSTVTWANVGLEFSLPWSVSLSLPYVMQQRIRQACVSIQPSTCRAVIRSFGERLRNCINVNGHHLEHLLLFSKDNIITLKKLSGARVDILCAYIWRAPRAKLGTKYVGSLLMWYQDTILLDPTDRRKMESRGSKHTLNIRNVQGSDFGNYSCVADNSLGRAKKYMELSVCVKTRKVFEIKMSGSSLYETKSMCLYLEK</sequence>
<evidence type="ECO:0000313" key="4">
    <source>
        <dbReference type="Proteomes" id="UP001148838"/>
    </source>
</evidence>
<keyword evidence="1" id="KW-0393">Immunoglobulin domain</keyword>
<organism evidence="3 4">
    <name type="scientific">Periplaneta americana</name>
    <name type="common">American cockroach</name>
    <name type="synonym">Blatta americana</name>
    <dbReference type="NCBI Taxonomy" id="6978"/>
    <lineage>
        <taxon>Eukaryota</taxon>
        <taxon>Metazoa</taxon>
        <taxon>Ecdysozoa</taxon>
        <taxon>Arthropoda</taxon>
        <taxon>Hexapoda</taxon>
        <taxon>Insecta</taxon>
        <taxon>Pterygota</taxon>
        <taxon>Neoptera</taxon>
        <taxon>Polyneoptera</taxon>
        <taxon>Dictyoptera</taxon>
        <taxon>Blattodea</taxon>
        <taxon>Blattoidea</taxon>
        <taxon>Blattidae</taxon>
        <taxon>Blattinae</taxon>
        <taxon>Periplaneta</taxon>
    </lineage>
</organism>
<name>A0ABQ8TP47_PERAM</name>
<dbReference type="PANTHER" id="PTHR45080:SF33">
    <property type="entry name" value="IG-LIKE DOMAIN-CONTAINING PROTEIN"/>
    <property type="match status" value="1"/>
</dbReference>
<evidence type="ECO:0000256" key="1">
    <source>
        <dbReference type="ARBA" id="ARBA00023319"/>
    </source>
</evidence>
<proteinExistence type="predicted"/>
<dbReference type="InterPro" id="IPR036397">
    <property type="entry name" value="RNaseH_sf"/>
</dbReference>
<evidence type="ECO:0000259" key="2">
    <source>
        <dbReference type="PROSITE" id="PS50835"/>
    </source>
</evidence>